<keyword evidence="1" id="KW-0175">Coiled coil</keyword>
<gene>
    <name evidence="3" type="ORF">ERUC_LOCUS20277</name>
</gene>
<protein>
    <submittedName>
        <fullName evidence="3">Uncharacterized protein</fullName>
    </submittedName>
</protein>
<evidence type="ECO:0000256" key="2">
    <source>
        <dbReference type="SAM" id="MobiDB-lite"/>
    </source>
</evidence>
<dbReference type="AlphaFoldDB" id="A0ABC8K6M0"/>
<feature type="compositionally biased region" description="Acidic residues" evidence="2">
    <location>
        <begin position="288"/>
        <end position="298"/>
    </location>
</feature>
<feature type="compositionally biased region" description="Basic and acidic residues" evidence="2">
    <location>
        <begin position="142"/>
        <end position="157"/>
    </location>
</feature>
<comment type="caution">
    <text evidence="3">The sequence shown here is derived from an EMBL/GenBank/DDBJ whole genome shotgun (WGS) entry which is preliminary data.</text>
</comment>
<feature type="compositionally biased region" description="Basic and acidic residues" evidence="2">
    <location>
        <begin position="104"/>
        <end position="118"/>
    </location>
</feature>
<feature type="region of interest" description="Disordered" evidence="2">
    <location>
        <begin position="98"/>
        <end position="310"/>
    </location>
</feature>
<feature type="coiled-coil region" evidence="1">
    <location>
        <begin position="44"/>
        <end position="78"/>
    </location>
</feature>
<reference evidence="3 4" key="1">
    <citation type="submission" date="2022-03" db="EMBL/GenBank/DDBJ databases">
        <authorList>
            <person name="Macdonald S."/>
            <person name="Ahmed S."/>
            <person name="Newling K."/>
        </authorList>
    </citation>
    <scope>NUCLEOTIDE SEQUENCE [LARGE SCALE GENOMIC DNA]</scope>
</reference>
<feature type="compositionally biased region" description="Basic and acidic residues" evidence="2">
    <location>
        <begin position="482"/>
        <end position="496"/>
    </location>
</feature>
<accession>A0ABC8K6M0</accession>
<sequence length="508" mass="55160">MLSISEVRRQPKKRKKEVVNGKRINGGQLVMKQKRLSTYFKKRRLEDDDRIKELTDRVERLEKLVEILTKKLRRRKRSGFTPRKDVFLSLHGKKRKIGKNPDFSGDHTRYDDDSRRAEGFIGGSPAFDVGEGSAPDLVAEDLGAHARNLKDESSRDEEPVDDMAIGVEPMDEEYLEAEAKDSESAGAVETRSANQGDDGLGAEPGDVDEADVEGESEDSESSGAVDSMSPPNEDDVEEENVVEEEVDGSGLYEPEDEDAVVEEADGSEFSEQEEEAECSESSDRKDDDAVEEEGDGSESSEPSDVVIPLKEGDGIPRQWVVEGVKGYRGAILYWATTSNLFYVTDEEGSTGHNNYGGGLVITEEGCSKVSGGEVSESGTVAKKMSGEDVGGLDKLIGAIVKELVESFGDGEKEADVGGCIKSQLGDQVVDKDFQCESVAVSEGGVAAIAERGEEDPHDEGAQVFDADVGANESVTCLSDSSPCERSEKHKPEELEGNRMGMADRSFRS</sequence>
<feature type="region of interest" description="Disordered" evidence="2">
    <location>
        <begin position="475"/>
        <end position="508"/>
    </location>
</feature>
<organism evidence="3 4">
    <name type="scientific">Eruca vesicaria subsp. sativa</name>
    <name type="common">Garden rocket</name>
    <name type="synonym">Eruca sativa</name>
    <dbReference type="NCBI Taxonomy" id="29727"/>
    <lineage>
        <taxon>Eukaryota</taxon>
        <taxon>Viridiplantae</taxon>
        <taxon>Streptophyta</taxon>
        <taxon>Embryophyta</taxon>
        <taxon>Tracheophyta</taxon>
        <taxon>Spermatophyta</taxon>
        <taxon>Magnoliopsida</taxon>
        <taxon>eudicotyledons</taxon>
        <taxon>Gunneridae</taxon>
        <taxon>Pentapetalae</taxon>
        <taxon>rosids</taxon>
        <taxon>malvids</taxon>
        <taxon>Brassicales</taxon>
        <taxon>Brassicaceae</taxon>
        <taxon>Brassiceae</taxon>
        <taxon>Eruca</taxon>
    </lineage>
</organism>
<name>A0ABC8K6M0_ERUVS</name>
<evidence type="ECO:0000313" key="3">
    <source>
        <dbReference type="EMBL" id="CAH8354522.1"/>
    </source>
</evidence>
<proteinExistence type="predicted"/>
<evidence type="ECO:0000256" key="1">
    <source>
        <dbReference type="SAM" id="Coils"/>
    </source>
</evidence>
<evidence type="ECO:0000313" key="4">
    <source>
        <dbReference type="Proteomes" id="UP001642260"/>
    </source>
</evidence>
<dbReference type="Proteomes" id="UP001642260">
    <property type="component" value="Unassembled WGS sequence"/>
</dbReference>
<dbReference type="EMBL" id="CAKOAT010193821">
    <property type="protein sequence ID" value="CAH8354522.1"/>
    <property type="molecule type" value="Genomic_DNA"/>
</dbReference>
<feature type="compositionally biased region" description="Acidic residues" evidence="2">
    <location>
        <begin position="205"/>
        <end position="220"/>
    </location>
</feature>
<feature type="compositionally biased region" description="Acidic residues" evidence="2">
    <location>
        <begin position="232"/>
        <end position="280"/>
    </location>
</feature>
<keyword evidence="4" id="KW-1185">Reference proteome</keyword>